<protein>
    <submittedName>
        <fullName evidence="7">Putrescine importer PuuP</fullName>
    </submittedName>
</protein>
<dbReference type="EMBL" id="LILC01000010">
    <property type="protein sequence ID" value="KOO47085.1"/>
    <property type="molecule type" value="Genomic_DNA"/>
</dbReference>
<accession>A0A0M0L7N6</accession>
<evidence type="ECO:0000313" key="7">
    <source>
        <dbReference type="EMBL" id="KOO47085.1"/>
    </source>
</evidence>
<feature type="transmembrane region" description="Helical" evidence="5">
    <location>
        <begin position="225"/>
        <end position="247"/>
    </location>
</feature>
<feature type="transmembrane region" description="Helical" evidence="5">
    <location>
        <begin position="185"/>
        <end position="204"/>
    </location>
</feature>
<evidence type="ECO:0000256" key="3">
    <source>
        <dbReference type="ARBA" id="ARBA00022989"/>
    </source>
</evidence>
<feature type="transmembrane region" description="Helical" evidence="5">
    <location>
        <begin position="87"/>
        <end position="105"/>
    </location>
</feature>
<evidence type="ECO:0000256" key="2">
    <source>
        <dbReference type="ARBA" id="ARBA00022692"/>
    </source>
</evidence>
<feature type="transmembrane region" description="Helical" evidence="5">
    <location>
        <begin position="12"/>
        <end position="35"/>
    </location>
</feature>
<feature type="transmembrane region" description="Helical" evidence="5">
    <location>
        <begin position="125"/>
        <end position="146"/>
    </location>
</feature>
<dbReference type="Gene3D" id="1.20.1740.10">
    <property type="entry name" value="Amino acid/polyamine transporter I"/>
    <property type="match status" value="1"/>
</dbReference>
<dbReference type="PANTHER" id="PTHR42770:SF8">
    <property type="entry name" value="PUTRESCINE IMPORTER PUUP"/>
    <property type="match status" value="1"/>
</dbReference>
<dbReference type="InterPro" id="IPR004841">
    <property type="entry name" value="AA-permease/SLC12A_dom"/>
</dbReference>
<dbReference type="RefSeq" id="WP_053400671.1">
    <property type="nucleotide sequence ID" value="NZ_JAUKEN010000002.1"/>
</dbReference>
<feature type="transmembrane region" description="Helical" evidence="5">
    <location>
        <begin position="275"/>
        <end position="302"/>
    </location>
</feature>
<comment type="caution">
    <text evidence="7">The sequence shown here is derived from an EMBL/GenBank/DDBJ whole genome shotgun (WGS) entry which is preliminary data.</text>
</comment>
<reference evidence="8" key="1">
    <citation type="submission" date="2015-08" db="EMBL/GenBank/DDBJ databases">
        <title>Fjat-14210 dsm16467.</title>
        <authorList>
            <person name="Liu B."/>
            <person name="Wang J."/>
            <person name="Zhu Y."/>
            <person name="Liu G."/>
            <person name="Chen Q."/>
            <person name="Chen Z."/>
            <person name="Lan J."/>
            <person name="Che J."/>
            <person name="Ge C."/>
            <person name="Shi H."/>
            <person name="Pan Z."/>
            <person name="Liu X."/>
        </authorList>
    </citation>
    <scope>NUCLEOTIDE SEQUENCE [LARGE SCALE GENOMIC DNA]</scope>
    <source>
        <strain evidence="8">DSM 16467</strain>
    </source>
</reference>
<organism evidence="7 8">
    <name type="scientific">Priestia koreensis</name>
    <dbReference type="NCBI Taxonomy" id="284581"/>
    <lineage>
        <taxon>Bacteria</taxon>
        <taxon>Bacillati</taxon>
        <taxon>Bacillota</taxon>
        <taxon>Bacilli</taxon>
        <taxon>Bacillales</taxon>
        <taxon>Bacillaceae</taxon>
        <taxon>Priestia</taxon>
    </lineage>
</organism>
<feature type="transmembrane region" description="Helical" evidence="5">
    <location>
        <begin position="377"/>
        <end position="399"/>
    </location>
</feature>
<dbReference type="Pfam" id="PF00324">
    <property type="entry name" value="AA_permease"/>
    <property type="match status" value="1"/>
</dbReference>
<evidence type="ECO:0000313" key="8">
    <source>
        <dbReference type="Proteomes" id="UP000037558"/>
    </source>
</evidence>
<evidence type="ECO:0000256" key="1">
    <source>
        <dbReference type="ARBA" id="ARBA00004141"/>
    </source>
</evidence>
<keyword evidence="2 5" id="KW-0812">Transmembrane</keyword>
<dbReference type="InterPro" id="IPR050367">
    <property type="entry name" value="APC_superfamily"/>
</dbReference>
<proteinExistence type="predicted"/>
<keyword evidence="8" id="KW-1185">Reference proteome</keyword>
<dbReference type="PATRIC" id="fig|284581.3.peg.1267"/>
<sequence length="437" mass="47919">MSSTDYFAKKLKLWHIVVIGLGYMAPMAVFDTFGIVTDSTKGHVSGAYTFTLIAILFTALSYGKMVRAFPNAGSSYTYVQQSINPSMGFLVGWAAMLDYLFLPMINALLTNIYLSALFPNVPKTVWILTFIIIMTLLNIFSVQVAVSFGGILVLFQIIVAIVFIFLSSTQSYGSWSFAPFASGNLSASLLLNGASILCFSFLGFDAVTTLSEETIDAKKTVPKGILLVALIGGILFISVSYFAQLLFPSADHFKDLEGASAEIAYSLGGKLFQSIFVAAALTSTIASGLASHMSASRLLFAMGRDGYLPRNIFGYVHPKTKTPIWNILFVGVISCISLFLTLESATSLINFGALVAFSAVNIAVFAHYFLRQKRHTFTSIIQHAVFPCLGLLFILFLWFHLEKHSLLIGVIWSFIGIIYLLVARRSKNLTIPTFHFD</sequence>
<dbReference type="Proteomes" id="UP000037558">
    <property type="component" value="Unassembled WGS sequence"/>
</dbReference>
<gene>
    <name evidence="7" type="ORF">AMD01_06930</name>
</gene>
<comment type="subcellular location">
    <subcellularLocation>
        <location evidence="1">Membrane</location>
        <topology evidence="1">Multi-pass membrane protein</topology>
    </subcellularLocation>
</comment>
<dbReference type="PANTHER" id="PTHR42770">
    <property type="entry name" value="AMINO ACID TRANSPORTER-RELATED"/>
    <property type="match status" value="1"/>
</dbReference>
<dbReference type="STRING" id="284581.AMD01_06930"/>
<keyword evidence="4 5" id="KW-0472">Membrane</keyword>
<feature type="transmembrane region" description="Helical" evidence="5">
    <location>
        <begin position="348"/>
        <end position="370"/>
    </location>
</feature>
<dbReference type="PIRSF" id="PIRSF006060">
    <property type="entry name" value="AA_transporter"/>
    <property type="match status" value="1"/>
</dbReference>
<feature type="transmembrane region" description="Helical" evidence="5">
    <location>
        <begin position="47"/>
        <end position="66"/>
    </location>
</feature>
<feature type="transmembrane region" description="Helical" evidence="5">
    <location>
        <begin position="323"/>
        <end position="342"/>
    </location>
</feature>
<dbReference type="AlphaFoldDB" id="A0A0M0L7N6"/>
<feature type="domain" description="Amino acid permease/ SLC12A" evidence="6">
    <location>
        <begin position="15"/>
        <end position="399"/>
    </location>
</feature>
<feature type="transmembrane region" description="Helical" evidence="5">
    <location>
        <begin position="153"/>
        <end position="173"/>
    </location>
</feature>
<dbReference type="GO" id="GO:0055085">
    <property type="term" value="P:transmembrane transport"/>
    <property type="evidence" value="ECO:0007669"/>
    <property type="project" value="InterPro"/>
</dbReference>
<evidence type="ECO:0000256" key="5">
    <source>
        <dbReference type="SAM" id="Phobius"/>
    </source>
</evidence>
<keyword evidence="3 5" id="KW-1133">Transmembrane helix</keyword>
<feature type="transmembrane region" description="Helical" evidence="5">
    <location>
        <begin position="405"/>
        <end position="422"/>
    </location>
</feature>
<name>A0A0M0L7N6_9BACI</name>
<evidence type="ECO:0000259" key="6">
    <source>
        <dbReference type="Pfam" id="PF00324"/>
    </source>
</evidence>
<dbReference type="GO" id="GO:0016020">
    <property type="term" value="C:membrane"/>
    <property type="evidence" value="ECO:0007669"/>
    <property type="project" value="UniProtKB-SubCell"/>
</dbReference>
<evidence type="ECO:0000256" key="4">
    <source>
        <dbReference type="ARBA" id="ARBA00023136"/>
    </source>
</evidence>